<comment type="caution">
    <text evidence="14">The sequence shown here is derived from an EMBL/GenBank/DDBJ whole genome shotgun (WGS) entry which is preliminary data.</text>
</comment>
<evidence type="ECO:0000256" key="7">
    <source>
        <dbReference type="ARBA" id="ARBA00022842"/>
    </source>
</evidence>
<dbReference type="RefSeq" id="WP_154457837.1">
    <property type="nucleotide sequence ID" value="NZ_VUMV01000003.1"/>
</dbReference>
<dbReference type="GO" id="GO:0004614">
    <property type="term" value="F:phosphoglucomutase activity"/>
    <property type="evidence" value="ECO:0007669"/>
    <property type="project" value="UniProtKB-EC"/>
</dbReference>
<evidence type="ECO:0000256" key="1">
    <source>
        <dbReference type="ARBA" id="ARBA00000443"/>
    </source>
</evidence>
<dbReference type="InterPro" id="IPR005845">
    <property type="entry name" value="A-D-PHexomutase_a/b/a-II"/>
</dbReference>
<dbReference type="Pfam" id="PF00408">
    <property type="entry name" value="PGM_PMM_IV"/>
    <property type="match status" value="1"/>
</dbReference>
<evidence type="ECO:0000259" key="12">
    <source>
        <dbReference type="Pfam" id="PF02879"/>
    </source>
</evidence>
<dbReference type="EC" id="5.4.2.2" evidence="4"/>
<dbReference type="InterPro" id="IPR016055">
    <property type="entry name" value="A-D-PHexomutase_a/b/a-I/II/III"/>
</dbReference>
<dbReference type="Gene3D" id="3.30.310.50">
    <property type="entry name" value="Alpha-D-phosphohexomutase, C-terminal domain"/>
    <property type="match status" value="1"/>
</dbReference>
<dbReference type="CDD" id="cd05799">
    <property type="entry name" value="PGM2"/>
    <property type="match status" value="1"/>
</dbReference>
<dbReference type="SUPFAM" id="SSF55957">
    <property type="entry name" value="Phosphoglucomutase, C-terminal domain"/>
    <property type="match status" value="1"/>
</dbReference>
<dbReference type="Gene3D" id="3.40.120.10">
    <property type="entry name" value="Alpha-D-Glucose-1,6-Bisphosphate, subunit A, domain 3"/>
    <property type="match status" value="3"/>
</dbReference>
<dbReference type="Pfam" id="PF02878">
    <property type="entry name" value="PGM_PMM_I"/>
    <property type="match status" value="1"/>
</dbReference>
<keyword evidence="7 9" id="KW-0460">Magnesium</keyword>
<keyword evidence="5" id="KW-0597">Phosphoprotein</keyword>
<dbReference type="GO" id="GO:0000287">
    <property type="term" value="F:magnesium ion binding"/>
    <property type="evidence" value="ECO:0007669"/>
    <property type="project" value="InterPro"/>
</dbReference>
<dbReference type="Pfam" id="PF02879">
    <property type="entry name" value="PGM_PMM_II"/>
    <property type="match status" value="1"/>
</dbReference>
<evidence type="ECO:0000256" key="5">
    <source>
        <dbReference type="ARBA" id="ARBA00022553"/>
    </source>
</evidence>
<protein>
    <recommendedName>
        <fullName evidence="4">phosphoglucomutase (alpha-D-glucose-1,6-bisphosphate-dependent)</fullName>
        <ecNumber evidence="4">5.4.2.2</ecNumber>
    </recommendedName>
</protein>
<evidence type="ECO:0000313" key="15">
    <source>
        <dbReference type="Proteomes" id="UP000466864"/>
    </source>
</evidence>
<feature type="domain" description="Alpha-D-phosphohexomutase alpha/beta/alpha" evidence="11">
    <location>
        <begin position="43"/>
        <end position="179"/>
    </location>
</feature>
<dbReference type="SUPFAM" id="SSF53738">
    <property type="entry name" value="Phosphoglucomutase, first 3 domains"/>
    <property type="match status" value="3"/>
</dbReference>
<dbReference type="GO" id="GO:0006166">
    <property type="term" value="P:purine ribonucleoside salvage"/>
    <property type="evidence" value="ECO:0007669"/>
    <property type="project" value="TreeGrafter"/>
</dbReference>
<dbReference type="GO" id="GO:0005975">
    <property type="term" value="P:carbohydrate metabolic process"/>
    <property type="evidence" value="ECO:0007669"/>
    <property type="project" value="InterPro"/>
</dbReference>
<feature type="domain" description="Alpha-D-phosphohexomutase alpha/beta/alpha" evidence="12">
    <location>
        <begin position="210"/>
        <end position="310"/>
    </location>
</feature>
<keyword evidence="15" id="KW-1185">Reference proteome</keyword>
<dbReference type="PANTHER" id="PTHR45745">
    <property type="entry name" value="PHOSPHOMANNOMUTASE 45A"/>
    <property type="match status" value="1"/>
</dbReference>
<dbReference type="InterPro" id="IPR005843">
    <property type="entry name" value="A-D-PHexomutase_C"/>
</dbReference>
<dbReference type="Proteomes" id="UP000466864">
    <property type="component" value="Unassembled WGS sequence"/>
</dbReference>
<comment type="catalytic activity">
    <reaction evidence="1">
        <text>alpha-D-glucose 1-phosphate = alpha-D-glucose 6-phosphate</text>
        <dbReference type="Rhea" id="RHEA:23536"/>
        <dbReference type="ChEBI" id="CHEBI:58225"/>
        <dbReference type="ChEBI" id="CHEBI:58601"/>
        <dbReference type="EC" id="5.4.2.2"/>
    </reaction>
</comment>
<evidence type="ECO:0000259" key="13">
    <source>
        <dbReference type="Pfam" id="PF02880"/>
    </source>
</evidence>
<evidence type="ECO:0000256" key="4">
    <source>
        <dbReference type="ARBA" id="ARBA00012728"/>
    </source>
</evidence>
<dbReference type="Pfam" id="PF02880">
    <property type="entry name" value="PGM_PMM_III"/>
    <property type="match status" value="1"/>
</dbReference>
<evidence type="ECO:0000256" key="3">
    <source>
        <dbReference type="ARBA" id="ARBA00010231"/>
    </source>
</evidence>
<dbReference type="InterPro" id="IPR036900">
    <property type="entry name" value="A-D-PHexomutase_C_sf"/>
</dbReference>
<evidence type="ECO:0000256" key="2">
    <source>
        <dbReference type="ARBA" id="ARBA00001946"/>
    </source>
</evidence>
<dbReference type="InterPro" id="IPR005844">
    <property type="entry name" value="A-D-PHexomutase_a/b/a-I"/>
</dbReference>
<feature type="domain" description="Alpha-D-phosphohexomutase C-terminal" evidence="10">
    <location>
        <begin position="491"/>
        <end position="535"/>
    </location>
</feature>
<dbReference type="AlphaFoldDB" id="A0A7X2P8W0"/>
<keyword evidence="8" id="KW-0413">Isomerase</keyword>
<dbReference type="PANTHER" id="PTHR45745:SF1">
    <property type="entry name" value="PHOSPHOGLUCOMUTASE 2B-RELATED"/>
    <property type="match status" value="1"/>
</dbReference>
<comment type="cofactor">
    <cofactor evidence="2">
        <name>Mg(2+)</name>
        <dbReference type="ChEBI" id="CHEBI:18420"/>
    </cofactor>
</comment>
<evidence type="ECO:0000259" key="11">
    <source>
        <dbReference type="Pfam" id="PF02878"/>
    </source>
</evidence>
<evidence type="ECO:0000256" key="8">
    <source>
        <dbReference type="ARBA" id="ARBA00023235"/>
    </source>
</evidence>
<comment type="similarity">
    <text evidence="3 9">Belongs to the phosphohexose mutase family.</text>
</comment>
<feature type="domain" description="Alpha-D-phosphohexomutase alpha/beta/alpha" evidence="13">
    <location>
        <begin position="323"/>
        <end position="449"/>
    </location>
</feature>
<evidence type="ECO:0000256" key="6">
    <source>
        <dbReference type="ARBA" id="ARBA00022723"/>
    </source>
</evidence>
<sequence>MNAEERYEIWLDKLPEEDPMRKELLSIRGNRKEINDRFYQEIVFGTAGLRGICGAGTNRMNPLTVGRATQGIANYLKKTGEDLERGVAVAYDCRHHSREYSELAAEILAGNGIRVWLFPSMRPTPELSFAVRELHALSGINMTASHNPKEYNGYKVYQQDGAQISGAVSEKIMKEIQALDLFDSFSRIPLEEGKQLGLIRMIGGEMDRRYLDYVEGMAQRPEEELDKSVAVVYTPLNGAGSIPMETVAREMGYRNFAIVPEQKDPDPDFTTVGYPNPEDPKGFALAEKLGKKLHAELLIATDPDSNRMAVELPNGKGGYYPLNGNQTGAMLIAYMAESQKAAGMLPEKGAMIKSIVTGDMGKTICEAYGIRVFEALTGFKNICGVIPRMEKAGFQYFFAYEESIGCAPGERVRDKDGICAGLLMMEMAAFYKKKNMTLADALEALYRKYGYFAERQVSLIREGQSGAEEISGIMQKARAEKPGLFGKFQVAEIIDYLHGWQDIPPSDVLKFRMTNGDWFAMRPSGTEPKLKFYFYTKADCRQEAEKRVDSLQQEVLRVVS</sequence>
<dbReference type="InterPro" id="IPR016066">
    <property type="entry name" value="A-D-PHexomutase_CS"/>
</dbReference>
<reference evidence="14 15" key="1">
    <citation type="submission" date="2019-08" db="EMBL/GenBank/DDBJ databases">
        <title>In-depth cultivation of the pig gut microbiome towards novel bacterial diversity and tailored functional studies.</title>
        <authorList>
            <person name="Wylensek D."/>
            <person name="Hitch T.C.A."/>
            <person name="Clavel T."/>
        </authorList>
    </citation>
    <scope>NUCLEOTIDE SEQUENCE [LARGE SCALE GENOMIC DNA]</scope>
    <source>
        <strain evidence="14 15">Oil+RF-744-WCA-WT-13</strain>
    </source>
</reference>
<evidence type="ECO:0000313" key="14">
    <source>
        <dbReference type="EMBL" id="MST81936.1"/>
    </source>
</evidence>
<evidence type="ECO:0000256" key="9">
    <source>
        <dbReference type="RuleBase" id="RU004326"/>
    </source>
</evidence>
<dbReference type="PROSITE" id="PS00710">
    <property type="entry name" value="PGM_PMM"/>
    <property type="match status" value="1"/>
</dbReference>
<name>A0A7X2P8W0_9FIRM</name>
<dbReference type="GO" id="GO:0008973">
    <property type="term" value="F:phosphopentomutase activity"/>
    <property type="evidence" value="ECO:0007669"/>
    <property type="project" value="TreeGrafter"/>
</dbReference>
<organism evidence="14 15">
    <name type="scientific">Bilifractor porci</name>
    <dbReference type="NCBI Taxonomy" id="2606636"/>
    <lineage>
        <taxon>Bacteria</taxon>
        <taxon>Bacillati</taxon>
        <taxon>Bacillota</taxon>
        <taxon>Clostridia</taxon>
        <taxon>Lachnospirales</taxon>
        <taxon>Lachnospiraceae</taxon>
        <taxon>Bilifractor</taxon>
    </lineage>
</organism>
<gene>
    <name evidence="14" type="ORF">FYJ60_06365</name>
</gene>
<accession>A0A7X2P8W0</accession>
<keyword evidence="6 9" id="KW-0479">Metal-binding</keyword>
<evidence type="ECO:0000259" key="10">
    <source>
        <dbReference type="Pfam" id="PF00408"/>
    </source>
</evidence>
<proteinExistence type="inferred from homology"/>
<dbReference type="InterPro" id="IPR005846">
    <property type="entry name" value="A-D-PHexomutase_a/b/a-III"/>
</dbReference>
<dbReference type="EMBL" id="VUMV01000003">
    <property type="protein sequence ID" value="MST81936.1"/>
    <property type="molecule type" value="Genomic_DNA"/>
</dbReference>